<proteinExistence type="predicted"/>
<evidence type="ECO:0000313" key="2">
    <source>
        <dbReference type="EMBL" id="BBH92981.1"/>
    </source>
</evidence>
<dbReference type="Pfam" id="PF21068">
    <property type="entry name" value="ATPgraspMvdD"/>
    <property type="match status" value="1"/>
</dbReference>
<protein>
    <submittedName>
        <fullName evidence="2">ATP-grasp ribosomal peptide maturase</fullName>
    </submittedName>
</protein>
<dbReference type="GO" id="GO:0018169">
    <property type="term" value="F:ribosomal S6-glutamic acid ligase activity"/>
    <property type="evidence" value="ECO:0007669"/>
    <property type="project" value="TreeGrafter"/>
</dbReference>
<reference evidence="2" key="1">
    <citation type="submission" date="2018-12" db="EMBL/GenBank/DDBJ databases">
        <title>Novel natural products biosynthetic potential of the class Ktedonobacteria.</title>
        <authorList>
            <person name="Zheng Y."/>
            <person name="Saitou A."/>
            <person name="Wang C.M."/>
            <person name="Toyoda A."/>
            <person name="Minakuchi Y."/>
            <person name="Sekiguchi Y."/>
            <person name="Ueda K."/>
            <person name="Takano H."/>
            <person name="Sakai Y."/>
            <person name="Yokota A."/>
            <person name="Yabe S."/>
        </authorList>
    </citation>
    <scope>NUCLEOTIDE SEQUENCE</scope>
    <source>
        <strain evidence="2">A3-2</strain>
    </source>
</reference>
<gene>
    <name evidence="2" type="ORF">KTA_11800</name>
</gene>
<dbReference type="PANTHER" id="PTHR21621">
    <property type="entry name" value="RIBOSOMAL PROTEIN S6 MODIFICATION PROTEIN"/>
    <property type="match status" value="1"/>
</dbReference>
<feature type="domain" description="MvdD-like pre-ATP grasp" evidence="1">
    <location>
        <begin position="5"/>
        <end position="119"/>
    </location>
</feature>
<dbReference type="InterPro" id="IPR048936">
    <property type="entry name" value="MvdD-like_ATPgrasp"/>
</dbReference>
<dbReference type="AlphaFoldDB" id="A0A455T0U5"/>
<sequence length="338" mass="38249">MEPYVLILSYPGDSSARRVLHALRCCGCQALLLDTAAFPQALTLAALLRDACWTGYFCYQGRRYDLEAIRSIYVRRPHHYQVREDFPELIQLFLENEAYRGFGGVLRSLDCLWVNSLDAQRRASFKPLQLKVAQEVGLRTPPTLITNDPTAVRSFFFEVCQEQMIYKTLHGNFLPGGGDRYHLIFTSRVGRERLAELEQVRLTAHLFQPLIEKAYEVRATVIGSSVLPVRIDSQEVEAARLDWRAACYQVRYRPYALPEGIARRCVELVRRLGLVFGALDLIVTPDEDYIFLECNPGGQWEWLEVETGLPFAATIAQVLSAGKAGLAWPVAFEPTTSG</sequence>
<name>A0A455T0U5_9CHLR</name>
<dbReference type="PANTHER" id="PTHR21621:SF0">
    <property type="entry name" value="BETA-CITRYLGLUTAMATE SYNTHASE B-RELATED"/>
    <property type="match status" value="1"/>
</dbReference>
<dbReference type="Gene3D" id="3.30.470.20">
    <property type="entry name" value="ATP-grasp fold, B domain"/>
    <property type="match status" value="1"/>
</dbReference>
<organism evidence="2">
    <name type="scientific">Thermogemmatispora argillosa</name>
    <dbReference type="NCBI Taxonomy" id="2045280"/>
    <lineage>
        <taxon>Bacteria</taxon>
        <taxon>Bacillati</taxon>
        <taxon>Chloroflexota</taxon>
        <taxon>Ktedonobacteria</taxon>
        <taxon>Thermogemmatisporales</taxon>
        <taxon>Thermogemmatisporaceae</taxon>
        <taxon>Thermogemmatispora</taxon>
    </lineage>
</organism>
<accession>A0A455T0U5</accession>
<evidence type="ECO:0000259" key="1">
    <source>
        <dbReference type="Pfam" id="PF21068"/>
    </source>
</evidence>
<dbReference type="GO" id="GO:0009432">
    <property type="term" value="P:SOS response"/>
    <property type="evidence" value="ECO:0007669"/>
    <property type="project" value="TreeGrafter"/>
</dbReference>
<dbReference type="GO" id="GO:0005737">
    <property type="term" value="C:cytoplasm"/>
    <property type="evidence" value="ECO:0007669"/>
    <property type="project" value="TreeGrafter"/>
</dbReference>
<dbReference type="EMBL" id="AP019377">
    <property type="protein sequence ID" value="BBH92981.1"/>
    <property type="molecule type" value="Genomic_DNA"/>
</dbReference>
<dbReference type="SUPFAM" id="SSF56059">
    <property type="entry name" value="Glutathione synthetase ATP-binding domain-like"/>
    <property type="match status" value="1"/>
</dbReference>